<sequence>MTAAWIEAQPSRAIWSRQISTTTAAAKLTLLMRRSGGNRVEQSDPRVRVGLAAQLRPSLRMTIEHEVHSTFAVCKGERSASQKKRVGRASSSQKLNLWWQKRSSADEMPIKFEREPIAVVSLSRRTSLMRLHRVPRTHIADGWMGGGRGTWTSIRSKVEVDAKPEMRPRNGRNGRPASRYLDGGGQARVWNVPYTLNTGGHLAMSRFAVSSVSSLAVMVKLYGGWQWQWWQIPKVTDELRFLGGWNLVNAGIGQQKEGGIVSEGRNA</sequence>
<name>A0A8H6JIS6_9PEZI</name>
<proteinExistence type="predicted"/>
<accession>A0A8H6JIS6</accession>
<evidence type="ECO:0000313" key="2">
    <source>
        <dbReference type="Proteomes" id="UP000652219"/>
    </source>
</evidence>
<protein>
    <submittedName>
        <fullName evidence="1">Uncharacterized protein</fullName>
    </submittedName>
</protein>
<evidence type="ECO:0000313" key="1">
    <source>
        <dbReference type="EMBL" id="KAF6813315.1"/>
    </source>
</evidence>
<keyword evidence="2" id="KW-1185">Reference proteome</keyword>
<dbReference type="AlphaFoldDB" id="A0A8H6JIS6"/>
<gene>
    <name evidence="1" type="ORF">CSOJ01_04659</name>
</gene>
<dbReference type="Proteomes" id="UP000652219">
    <property type="component" value="Unassembled WGS sequence"/>
</dbReference>
<comment type="caution">
    <text evidence="1">The sequence shown here is derived from an EMBL/GenBank/DDBJ whole genome shotgun (WGS) entry which is preliminary data.</text>
</comment>
<dbReference type="EMBL" id="WIGN01000054">
    <property type="protein sequence ID" value="KAF6813315.1"/>
    <property type="molecule type" value="Genomic_DNA"/>
</dbReference>
<reference evidence="1 2" key="1">
    <citation type="journal article" date="2020" name="Phytopathology">
        <title>Genome Sequence Resources of Colletotrichum truncatum, C. plurivorum, C. musicola, and C. sojae: Four Species Pathogenic to Soybean (Glycine max).</title>
        <authorList>
            <person name="Rogerio F."/>
            <person name="Boufleur T.R."/>
            <person name="Ciampi-Guillardi M."/>
            <person name="Sukno S.A."/>
            <person name="Thon M.R."/>
            <person name="Massola Junior N.S."/>
            <person name="Baroncelli R."/>
        </authorList>
    </citation>
    <scope>NUCLEOTIDE SEQUENCE [LARGE SCALE GENOMIC DNA]</scope>
    <source>
        <strain evidence="1 2">LFN0009</strain>
    </source>
</reference>
<organism evidence="1 2">
    <name type="scientific">Colletotrichum sojae</name>
    <dbReference type="NCBI Taxonomy" id="2175907"/>
    <lineage>
        <taxon>Eukaryota</taxon>
        <taxon>Fungi</taxon>
        <taxon>Dikarya</taxon>
        <taxon>Ascomycota</taxon>
        <taxon>Pezizomycotina</taxon>
        <taxon>Sordariomycetes</taxon>
        <taxon>Hypocreomycetidae</taxon>
        <taxon>Glomerellales</taxon>
        <taxon>Glomerellaceae</taxon>
        <taxon>Colletotrichum</taxon>
        <taxon>Colletotrichum orchidearum species complex</taxon>
    </lineage>
</organism>